<protein>
    <recommendedName>
        <fullName evidence="1">HD/PDEase domain-containing protein</fullName>
    </recommendedName>
</protein>
<dbReference type="InterPro" id="IPR003607">
    <property type="entry name" value="HD/PDEase_dom"/>
</dbReference>
<dbReference type="InterPro" id="IPR006674">
    <property type="entry name" value="HD_domain"/>
</dbReference>
<dbReference type="EMBL" id="JAEPRA010000011">
    <property type="protein sequence ID" value="KAG2178370.1"/>
    <property type="molecule type" value="Genomic_DNA"/>
</dbReference>
<dbReference type="PANTHER" id="PTHR33594:SF1">
    <property type="entry name" value="HD_PDEASE DOMAIN-CONTAINING PROTEIN"/>
    <property type="match status" value="1"/>
</dbReference>
<dbReference type="Proteomes" id="UP000612746">
    <property type="component" value="Unassembled WGS sequence"/>
</dbReference>
<keyword evidence="3" id="KW-1185">Reference proteome</keyword>
<dbReference type="OrthoDB" id="16547at2759"/>
<reference evidence="2" key="1">
    <citation type="submission" date="2020-12" db="EMBL/GenBank/DDBJ databases">
        <title>Metabolic potential, ecology and presence of endohyphal bacteria is reflected in genomic diversity of Mucoromycotina.</title>
        <authorList>
            <person name="Muszewska A."/>
            <person name="Okrasinska A."/>
            <person name="Steczkiewicz K."/>
            <person name="Drgas O."/>
            <person name="Orlowska M."/>
            <person name="Perlinska-Lenart U."/>
            <person name="Aleksandrzak-Piekarczyk T."/>
            <person name="Szatraj K."/>
            <person name="Zielenkiewicz U."/>
            <person name="Pilsyk S."/>
            <person name="Malc E."/>
            <person name="Mieczkowski P."/>
            <person name="Kruszewska J.S."/>
            <person name="Biernat P."/>
            <person name="Pawlowska J."/>
        </authorList>
    </citation>
    <scope>NUCLEOTIDE SEQUENCE</scope>
    <source>
        <strain evidence="2">WA0000051536</strain>
    </source>
</reference>
<comment type="caution">
    <text evidence="2">The sequence shown here is derived from an EMBL/GenBank/DDBJ whole genome shotgun (WGS) entry which is preliminary data.</text>
</comment>
<dbReference type="SMART" id="SM00471">
    <property type="entry name" value="HDc"/>
    <property type="match status" value="1"/>
</dbReference>
<evidence type="ECO:0000313" key="2">
    <source>
        <dbReference type="EMBL" id="KAG2178370.1"/>
    </source>
</evidence>
<evidence type="ECO:0000313" key="3">
    <source>
        <dbReference type="Proteomes" id="UP000612746"/>
    </source>
</evidence>
<dbReference type="Gene3D" id="1.10.472.50">
    <property type="entry name" value="HD-domain/PDEase-like"/>
    <property type="match status" value="1"/>
</dbReference>
<dbReference type="Gene3D" id="1.20.58.1910">
    <property type="match status" value="1"/>
</dbReference>
<evidence type="ECO:0000259" key="1">
    <source>
        <dbReference type="SMART" id="SM00471"/>
    </source>
</evidence>
<feature type="domain" description="HD/PDEase" evidence="1">
    <location>
        <begin position="22"/>
        <end position="150"/>
    </location>
</feature>
<dbReference type="Pfam" id="PF01966">
    <property type="entry name" value="HD"/>
    <property type="match status" value="1"/>
</dbReference>
<dbReference type="CDD" id="cd00077">
    <property type="entry name" value="HDc"/>
    <property type="match status" value="1"/>
</dbReference>
<accession>A0A8H7UCY2</accession>
<gene>
    <name evidence="2" type="ORF">INT44_001522</name>
</gene>
<dbReference type="PANTHER" id="PTHR33594">
    <property type="entry name" value="SUPERFAMILY HYDROLASE, PUTATIVE (AFU_ORTHOLOGUE AFUA_1G03035)-RELATED"/>
    <property type="match status" value="1"/>
</dbReference>
<dbReference type="SUPFAM" id="SSF109604">
    <property type="entry name" value="HD-domain/PDEase-like"/>
    <property type="match status" value="1"/>
</dbReference>
<name>A0A8H7UCY2_9FUNG</name>
<proteinExistence type="predicted"/>
<sequence length="236" mass="26807">MSANNVLLKAEDMVRDYMSRFDSSHDFLHVDRVRRSALHIAKKHGGDPEVVELAALFHDVADAKYAKNHVHYRTGSEIVIDFLKDLNYDATKAQLIGRIVDNIGFRKELGWSSKDDAEFITWRESCLELHAVQDADKLDAIGAFGVLRCAAFSGARNISLFNPDDAPIEGMTKEQYEQQTDNGGGSSINHFHASTEKLFLLKNMMRTPTGKELAEKRDQFMRQFVHQIQEEYLMNA</sequence>
<organism evidence="2 3">
    <name type="scientific">Umbelopsis vinacea</name>
    <dbReference type="NCBI Taxonomy" id="44442"/>
    <lineage>
        <taxon>Eukaryota</taxon>
        <taxon>Fungi</taxon>
        <taxon>Fungi incertae sedis</taxon>
        <taxon>Mucoromycota</taxon>
        <taxon>Mucoromycotina</taxon>
        <taxon>Umbelopsidomycetes</taxon>
        <taxon>Umbelopsidales</taxon>
        <taxon>Umbelopsidaceae</taxon>
        <taxon>Umbelopsis</taxon>
    </lineage>
</organism>
<dbReference type="AlphaFoldDB" id="A0A8H7UCY2"/>